<evidence type="ECO:0000256" key="2">
    <source>
        <dbReference type="SAM" id="SignalP"/>
    </source>
</evidence>
<accession>A0A6L2M077</accession>
<protein>
    <recommendedName>
        <fullName evidence="4">Transposase, MuDR, MULE transposase domain protein</fullName>
    </recommendedName>
</protein>
<evidence type="ECO:0000313" key="3">
    <source>
        <dbReference type="EMBL" id="GEU66617.1"/>
    </source>
</evidence>
<dbReference type="EMBL" id="BKCJ010005416">
    <property type="protein sequence ID" value="GEU66617.1"/>
    <property type="molecule type" value="Genomic_DNA"/>
</dbReference>
<sequence>MVDIALFIVLALNNTVLQLGYTIEYEPLFYNYLRPLSILDERLYPLAFDEDVYCLTTLVRTFKLLKVYIEHGYTIVNAYQRPPLQVYASTHSSSCIEDPVCDSVTTRCMPHGMLTSPIDESVITYTQLSGLIEYVMRQLSFEETKLDGETGSGDVAGSGINCRQVPMSEILVPEVSNAYVVNESDTYVHVEPAVDVGRTEKHIVQHIRVDEVVDGSSEKVVVHASGEEDVEHGINDDDYDDYDDDFFVDEENDIVEPDVTMHLFGISKDEPFDNIGVTNLVLKDVLEGEDVDVVNLDGFYSDTCYDNKQVLTGGEGSRPTGPNQAMGVGPSGLSGPTTRSKKGRIYLRNIDPSLPTRVFKIIYVWLGAIKPMLTVCKRKLLGLDGAFRKGPFSGHALAVMGLDSNNGIYPFAYALVETEKFKKMNPKAHECLNKIPPEHWPRSYFLGRLLSDFLLNNICEVFNGKIVRSRDKPIITLLEYIREYCMKRIVNVQSVIDKCTRPLILSVTRMIKAFRKEAHVLNVQWNKGLRHQVSGSFGYQCVVDVVARTCSCKKWKLTKISCRGGIEWWWHLYGGDKGMRNEIFLHILCILDGFLDVLFKCVKLAKFLVYSIFNHGWLGLYTQPTPREVDRVEKVKALGVNGVMSGSRVMVLWMEDCGGVVSARVVSRVVIGLVMKVVLVMLRDWEAFARWF</sequence>
<reference evidence="3" key="1">
    <citation type="journal article" date="2019" name="Sci. Rep.">
        <title>Draft genome of Tanacetum cinerariifolium, the natural source of mosquito coil.</title>
        <authorList>
            <person name="Yamashiro T."/>
            <person name="Shiraishi A."/>
            <person name="Satake H."/>
            <person name="Nakayama K."/>
        </authorList>
    </citation>
    <scope>NUCLEOTIDE SEQUENCE</scope>
</reference>
<keyword evidence="2" id="KW-0732">Signal</keyword>
<dbReference type="PANTHER" id="PTHR31973:SF190">
    <property type="entry name" value="MULE TRANSPOSASE DOMAIN-CONTAINING PROTEIN"/>
    <property type="match status" value="1"/>
</dbReference>
<organism evidence="3">
    <name type="scientific">Tanacetum cinerariifolium</name>
    <name type="common">Dalmatian daisy</name>
    <name type="synonym">Chrysanthemum cinerariifolium</name>
    <dbReference type="NCBI Taxonomy" id="118510"/>
    <lineage>
        <taxon>Eukaryota</taxon>
        <taxon>Viridiplantae</taxon>
        <taxon>Streptophyta</taxon>
        <taxon>Embryophyta</taxon>
        <taxon>Tracheophyta</taxon>
        <taxon>Spermatophyta</taxon>
        <taxon>Magnoliopsida</taxon>
        <taxon>eudicotyledons</taxon>
        <taxon>Gunneridae</taxon>
        <taxon>Pentapetalae</taxon>
        <taxon>asterids</taxon>
        <taxon>campanulids</taxon>
        <taxon>Asterales</taxon>
        <taxon>Asteraceae</taxon>
        <taxon>Asteroideae</taxon>
        <taxon>Anthemideae</taxon>
        <taxon>Anthemidinae</taxon>
        <taxon>Tanacetum</taxon>
    </lineage>
</organism>
<feature type="region of interest" description="Disordered" evidence="1">
    <location>
        <begin position="311"/>
        <end position="340"/>
    </location>
</feature>
<gene>
    <name evidence="3" type="ORF">Tci_038595</name>
</gene>
<dbReference type="AlphaFoldDB" id="A0A6L2M077"/>
<evidence type="ECO:0000256" key="1">
    <source>
        <dbReference type="SAM" id="MobiDB-lite"/>
    </source>
</evidence>
<feature type="chain" id="PRO_5026858893" description="Transposase, MuDR, MULE transposase domain protein" evidence="2">
    <location>
        <begin position="19"/>
        <end position="692"/>
    </location>
</feature>
<comment type="caution">
    <text evidence="3">The sequence shown here is derived from an EMBL/GenBank/DDBJ whole genome shotgun (WGS) entry which is preliminary data.</text>
</comment>
<feature type="signal peptide" evidence="2">
    <location>
        <begin position="1"/>
        <end position="18"/>
    </location>
</feature>
<evidence type="ECO:0008006" key="4">
    <source>
        <dbReference type="Google" id="ProtNLM"/>
    </source>
</evidence>
<dbReference type="PANTHER" id="PTHR31973">
    <property type="entry name" value="POLYPROTEIN, PUTATIVE-RELATED"/>
    <property type="match status" value="1"/>
</dbReference>
<name>A0A6L2M077_TANCI</name>
<proteinExistence type="predicted"/>